<organism evidence="1 2">
    <name type="scientific">Haematococcus lacustris</name>
    <name type="common">Green alga</name>
    <name type="synonym">Haematococcus pluvialis</name>
    <dbReference type="NCBI Taxonomy" id="44745"/>
    <lineage>
        <taxon>Eukaryota</taxon>
        <taxon>Viridiplantae</taxon>
        <taxon>Chlorophyta</taxon>
        <taxon>core chlorophytes</taxon>
        <taxon>Chlorophyceae</taxon>
        <taxon>CS clade</taxon>
        <taxon>Chlamydomonadales</taxon>
        <taxon>Haematococcaceae</taxon>
        <taxon>Haematococcus</taxon>
    </lineage>
</organism>
<feature type="non-terminal residue" evidence="1">
    <location>
        <position position="1"/>
    </location>
</feature>
<dbReference type="AlphaFoldDB" id="A0A699ZQ51"/>
<reference evidence="1 2" key="1">
    <citation type="submission" date="2020-02" db="EMBL/GenBank/DDBJ databases">
        <title>Draft genome sequence of Haematococcus lacustris strain NIES-144.</title>
        <authorList>
            <person name="Morimoto D."/>
            <person name="Nakagawa S."/>
            <person name="Yoshida T."/>
            <person name="Sawayama S."/>
        </authorList>
    </citation>
    <scope>NUCLEOTIDE SEQUENCE [LARGE SCALE GENOMIC DNA]</scope>
    <source>
        <strain evidence="1 2">NIES-144</strain>
    </source>
</reference>
<evidence type="ECO:0000313" key="2">
    <source>
        <dbReference type="Proteomes" id="UP000485058"/>
    </source>
</evidence>
<accession>A0A699ZQ51</accession>
<dbReference type="Proteomes" id="UP000485058">
    <property type="component" value="Unassembled WGS sequence"/>
</dbReference>
<keyword evidence="2" id="KW-1185">Reference proteome</keyword>
<feature type="non-terminal residue" evidence="1">
    <location>
        <position position="255"/>
    </location>
</feature>
<evidence type="ECO:0000313" key="1">
    <source>
        <dbReference type="EMBL" id="GFH23290.1"/>
    </source>
</evidence>
<comment type="caution">
    <text evidence="1">The sequence shown here is derived from an EMBL/GenBank/DDBJ whole genome shotgun (WGS) entry which is preliminary data.</text>
</comment>
<gene>
    <name evidence="1" type="ORF">HaLaN_20882</name>
</gene>
<protein>
    <submittedName>
        <fullName evidence="1">Calcium/calmodulin-dependent 3',5'-cyclic nucleotide phosphodiesterase 1B</fullName>
    </submittedName>
</protein>
<sequence>MLPSSTCPAWWSGPFSGTWQSSHSRVRSWLHRPAVHVFKRRHEHKTLLHSLLPKEAIRQLHARFDWSADVDDDSVAQAMVDSGTPAEVILGIMEDNLMGRVPALPKVMLVKTTLQQSLDVYKPLRSALSERMRQNVDMDSEVHDAIMLEVMGRTPERVMDGLNADVEGETMYTSCRATPNRTSRLSIALVPLPALRESSKSDTVYLQHELSLRFPENGNVVTLGQPCSSSALPPISCSEVTIPAARRTPPDLAKA</sequence>
<dbReference type="EMBL" id="BLLF01002238">
    <property type="protein sequence ID" value="GFH23290.1"/>
    <property type="molecule type" value="Genomic_DNA"/>
</dbReference>
<name>A0A699ZQ51_HAELA</name>
<proteinExistence type="predicted"/>